<proteinExistence type="predicted"/>
<comment type="caution">
    <text evidence="2">The sequence shown here is derived from an EMBL/GenBank/DDBJ whole genome shotgun (WGS) entry which is preliminary data.</text>
</comment>
<dbReference type="OrthoDB" id="10666456at2759"/>
<evidence type="ECO:0000313" key="2">
    <source>
        <dbReference type="EMBL" id="CAD6191445.1"/>
    </source>
</evidence>
<reference evidence="2" key="1">
    <citation type="submission" date="2020-10" db="EMBL/GenBank/DDBJ databases">
        <authorList>
            <person name="Kikuchi T."/>
        </authorList>
    </citation>
    <scope>NUCLEOTIDE SEQUENCE</scope>
    <source>
        <strain evidence="2">NKZ352</strain>
    </source>
</reference>
<name>A0A8S1H7N2_9PELO</name>
<keyword evidence="1" id="KW-0732">Signal</keyword>
<keyword evidence="3" id="KW-1185">Reference proteome</keyword>
<evidence type="ECO:0008006" key="4">
    <source>
        <dbReference type="Google" id="ProtNLM"/>
    </source>
</evidence>
<sequence>MILRLILNTAFATFIAVAATDCSPRIDVVDGSQLPPLLSAILSTKITASNSRQCALHCYMNNCDVAYYDSQTKLCQYSKDTSTIKKKFEFCHLPKAILQPPIINGNPTADDEIDRFCIVCKVPKEKMKRKKVDSEIQEPPRAVVPPVLAFRNQLLPVLQMTRVQNTHFNTKNLLRKTVKGKKGPKRISFTTRNPTVFDKTYHLNKLHSGRQPVRLVYRTRGGVSRFRKTQSRFLKRKGYRKYFHKSPSFITFQGVRKNKGNGNA</sequence>
<dbReference type="EMBL" id="CAJGYM010000021">
    <property type="protein sequence ID" value="CAD6191445.1"/>
    <property type="molecule type" value="Genomic_DNA"/>
</dbReference>
<dbReference type="AlphaFoldDB" id="A0A8S1H7N2"/>
<protein>
    <recommendedName>
        <fullName evidence="4">Apple domain-containing protein</fullName>
    </recommendedName>
</protein>
<feature type="chain" id="PRO_5035718387" description="Apple domain-containing protein" evidence="1">
    <location>
        <begin position="20"/>
        <end position="264"/>
    </location>
</feature>
<organism evidence="2 3">
    <name type="scientific">Caenorhabditis auriculariae</name>
    <dbReference type="NCBI Taxonomy" id="2777116"/>
    <lineage>
        <taxon>Eukaryota</taxon>
        <taxon>Metazoa</taxon>
        <taxon>Ecdysozoa</taxon>
        <taxon>Nematoda</taxon>
        <taxon>Chromadorea</taxon>
        <taxon>Rhabditida</taxon>
        <taxon>Rhabditina</taxon>
        <taxon>Rhabditomorpha</taxon>
        <taxon>Rhabditoidea</taxon>
        <taxon>Rhabditidae</taxon>
        <taxon>Peloderinae</taxon>
        <taxon>Caenorhabditis</taxon>
    </lineage>
</organism>
<accession>A0A8S1H7N2</accession>
<gene>
    <name evidence="2" type="ORF">CAUJ_LOCUS7364</name>
</gene>
<evidence type="ECO:0000256" key="1">
    <source>
        <dbReference type="SAM" id="SignalP"/>
    </source>
</evidence>
<dbReference type="Proteomes" id="UP000835052">
    <property type="component" value="Unassembled WGS sequence"/>
</dbReference>
<evidence type="ECO:0000313" key="3">
    <source>
        <dbReference type="Proteomes" id="UP000835052"/>
    </source>
</evidence>
<feature type="signal peptide" evidence="1">
    <location>
        <begin position="1"/>
        <end position="19"/>
    </location>
</feature>